<keyword evidence="3" id="KW-1185">Reference proteome</keyword>
<sequence>MPLIQTLPQGKLDIIGDVHGQYEALQNLLHYLGYAPDGKHPQGRKLVFVGDLVDRGDNSPAVLNWYQHAHQSGYAYMVLGNHEINLLMNEPKDGSGWFFNSRADKDAQNYAPWHRLPETQKNAVIQFLKTQPLVLERADLRIVHAAWLPESIAKLAERNHEDLITLQQEWDELQHCCIKHTAWFDDYLAEQRDHAHDLENPNTEPPMLPHTATHDVFKSTFHPIRALTCGIEKVADAPFYASGRWRFSVRHPWWDEYHDPIPVIIGHYWRQWYPLRKPPKHREHTFTVPAHHWHGARGNVFCCDFSVGARWRDRKKDIPPSQSEHRLAALRFPEKTLVFDNGEVVQTVYG</sequence>
<dbReference type="EC" id="3.6.1.17" evidence="2"/>
<dbReference type="EMBL" id="UFSO01000002">
    <property type="protein sequence ID" value="SSY70057.1"/>
    <property type="molecule type" value="Genomic_DNA"/>
</dbReference>
<keyword evidence="2" id="KW-0378">Hydrolase</keyword>
<dbReference type="Gene3D" id="3.60.21.10">
    <property type="match status" value="1"/>
</dbReference>
<name>A0A376BJW6_9NEIS</name>
<protein>
    <submittedName>
        <fullName evidence="2">Bis(5'-nucleosyl)-tetraphosphatase prpE [asymmetrical]</fullName>
        <ecNumber evidence="2">3.6.1.17</ecNumber>
    </submittedName>
</protein>
<dbReference type="InterPro" id="IPR050126">
    <property type="entry name" value="Ap4A_hydrolase"/>
</dbReference>
<dbReference type="PRINTS" id="PR00114">
    <property type="entry name" value="STPHPHTASE"/>
</dbReference>
<dbReference type="GO" id="GO:0016791">
    <property type="term" value="F:phosphatase activity"/>
    <property type="evidence" value="ECO:0007669"/>
    <property type="project" value="TreeGrafter"/>
</dbReference>
<organism evidence="2 3">
    <name type="scientific">Alysiella crassa</name>
    <dbReference type="NCBI Taxonomy" id="153491"/>
    <lineage>
        <taxon>Bacteria</taxon>
        <taxon>Pseudomonadati</taxon>
        <taxon>Pseudomonadota</taxon>
        <taxon>Betaproteobacteria</taxon>
        <taxon>Neisseriales</taxon>
        <taxon>Neisseriaceae</taxon>
        <taxon>Alysiella</taxon>
    </lineage>
</organism>
<dbReference type="RefSeq" id="WP_034292385.1">
    <property type="nucleotide sequence ID" value="NZ_CP091519.2"/>
</dbReference>
<reference evidence="2 3" key="1">
    <citation type="submission" date="2018-06" db="EMBL/GenBank/DDBJ databases">
        <authorList>
            <consortium name="Pathogen Informatics"/>
            <person name="Doyle S."/>
        </authorList>
    </citation>
    <scope>NUCLEOTIDE SEQUENCE [LARGE SCALE GENOMIC DNA]</scope>
    <source>
        <strain evidence="2 3">NCTC10283</strain>
    </source>
</reference>
<feature type="domain" description="Calcineurin-like phosphoesterase" evidence="1">
    <location>
        <begin position="12"/>
        <end position="100"/>
    </location>
</feature>
<dbReference type="SUPFAM" id="SSF56300">
    <property type="entry name" value="Metallo-dependent phosphatases"/>
    <property type="match status" value="1"/>
</dbReference>
<dbReference type="GO" id="GO:0004081">
    <property type="term" value="F:bis(5'-nucleosyl)-tetraphosphatase (asymmetrical) activity"/>
    <property type="evidence" value="ECO:0007669"/>
    <property type="project" value="UniProtKB-EC"/>
</dbReference>
<dbReference type="InterPro" id="IPR006186">
    <property type="entry name" value="Ser/Thr-sp_prot-phosphatase"/>
</dbReference>
<dbReference type="InterPro" id="IPR004843">
    <property type="entry name" value="Calcineurin-like_PHP"/>
</dbReference>
<dbReference type="OrthoDB" id="9807890at2"/>
<evidence type="ECO:0000313" key="2">
    <source>
        <dbReference type="EMBL" id="SSY70057.1"/>
    </source>
</evidence>
<evidence type="ECO:0000313" key="3">
    <source>
        <dbReference type="Proteomes" id="UP000254209"/>
    </source>
</evidence>
<evidence type="ECO:0000259" key="1">
    <source>
        <dbReference type="Pfam" id="PF00149"/>
    </source>
</evidence>
<dbReference type="PANTHER" id="PTHR42850">
    <property type="entry name" value="METALLOPHOSPHOESTERASE"/>
    <property type="match status" value="1"/>
</dbReference>
<accession>A0A376BJW6</accession>
<dbReference type="PANTHER" id="PTHR42850:SF4">
    <property type="entry name" value="ZINC-DEPENDENT ENDOPOLYPHOSPHATASE"/>
    <property type="match status" value="1"/>
</dbReference>
<dbReference type="Proteomes" id="UP000254209">
    <property type="component" value="Unassembled WGS sequence"/>
</dbReference>
<dbReference type="InterPro" id="IPR029052">
    <property type="entry name" value="Metallo-depent_PP-like"/>
</dbReference>
<dbReference type="Pfam" id="PF00149">
    <property type="entry name" value="Metallophos"/>
    <property type="match status" value="1"/>
</dbReference>
<gene>
    <name evidence="2" type="primary">prpE</name>
    <name evidence="2" type="ORF">NCTC10283_00121</name>
</gene>
<dbReference type="STRING" id="1120980.GCA_000745955_01052"/>
<proteinExistence type="predicted"/>
<dbReference type="AlphaFoldDB" id="A0A376BJW6"/>
<dbReference type="GO" id="GO:0005737">
    <property type="term" value="C:cytoplasm"/>
    <property type="evidence" value="ECO:0007669"/>
    <property type="project" value="TreeGrafter"/>
</dbReference>